<reference evidence="2" key="1">
    <citation type="submission" date="2023-10" db="EMBL/GenBank/DDBJ databases">
        <title>Genome assembly of Pristionchus species.</title>
        <authorList>
            <person name="Yoshida K."/>
            <person name="Sommer R.J."/>
        </authorList>
    </citation>
    <scope>NUCLEOTIDE SEQUENCE</scope>
    <source>
        <strain evidence="2">RS0144</strain>
    </source>
</reference>
<protein>
    <submittedName>
        <fullName evidence="2">Uncharacterized protein</fullName>
    </submittedName>
</protein>
<keyword evidence="3" id="KW-1185">Reference proteome</keyword>
<sequence length="85" mass="9648">MRTILDINCSESRLIERIVHAGNRILASRLRSGLLLVFVGAELLHLDLLRESRYVGVRSPGGQHNRQEDQTIEGRDGQKAEVERE</sequence>
<gene>
    <name evidence="2" type="ORF">PENTCL1PPCAC_27870</name>
</gene>
<name>A0AAV5UFC9_9BILA</name>
<dbReference type="EMBL" id="BTSX01000006">
    <property type="protein sequence ID" value="GMT05696.1"/>
    <property type="molecule type" value="Genomic_DNA"/>
</dbReference>
<evidence type="ECO:0000313" key="2">
    <source>
        <dbReference type="EMBL" id="GMT05696.1"/>
    </source>
</evidence>
<evidence type="ECO:0000313" key="3">
    <source>
        <dbReference type="Proteomes" id="UP001432027"/>
    </source>
</evidence>
<evidence type="ECO:0000256" key="1">
    <source>
        <dbReference type="SAM" id="MobiDB-lite"/>
    </source>
</evidence>
<feature type="region of interest" description="Disordered" evidence="1">
    <location>
        <begin position="57"/>
        <end position="85"/>
    </location>
</feature>
<proteinExistence type="predicted"/>
<comment type="caution">
    <text evidence="2">The sequence shown here is derived from an EMBL/GenBank/DDBJ whole genome shotgun (WGS) entry which is preliminary data.</text>
</comment>
<feature type="non-terminal residue" evidence="2">
    <location>
        <position position="85"/>
    </location>
</feature>
<organism evidence="2 3">
    <name type="scientific">Pristionchus entomophagus</name>
    <dbReference type="NCBI Taxonomy" id="358040"/>
    <lineage>
        <taxon>Eukaryota</taxon>
        <taxon>Metazoa</taxon>
        <taxon>Ecdysozoa</taxon>
        <taxon>Nematoda</taxon>
        <taxon>Chromadorea</taxon>
        <taxon>Rhabditida</taxon>
        <taxon>Rhabditina</taxon>
        <taxon>Diplogasteromorpha</taxon>
        <taxon>Diplogasteroidea</taxon>
        <taxon>Neodiplogasteridae</taxon>
        <taxon>Pristionchus</taxon>
    </lineage>
</organism>
<dbReference type="AlphaFoldDB" id="A0AAV5UFC9"/>
<feature type="compositionally biased region" description="Basic and acidic residues" evidence="1">
    <location>
        <begin position="65"/>
        <end position="85"/>
    </location>
</feature>
<accession>A0AAV5UFC9</accession>
<dbReference type="Proteomes" id="UP001432027">
    <property type="component" value="Unassembled WGS sequence"/>
</dbReference>